<feature type="binding site" evidence="2">
    <location>
        <position position="250"/>
    </location>
    <ligand>
        <name>Mg(2+)</name>
        <dbReference type="ChEBI" id="CHEBI:18420"/>
    </ligand>
</feature>
<sequence>MKNLFQFGTFIKLFTISTFLGMSLQLGAVAIYPIHQAEILVGSKFDLKVEFDKVLEPSEVFITMNDKDITTVIKAPPEHIRNEDGKGSSFVWRNVSLSNVGSVNLTARTADDKNQFLSVQWNVYATGERKAKNVILFIGDGMSIANRTAARVMSKGISQGKYQGKLSFDDMPQMALVGTSGADSLLTDSANSMSAYTTGHKSSVNALGVYASRATDNLAHPKVETIAELIKRKTKMSIGIVSDAEIEDATPAAMVAHTRRRADKQYIADELFLKQIDVILGGGAAYFMPQTEKLSKRKDNNDLIRLFKLDGYELVKTKTELMQAANKTTTTKLFGTFHHDNMDGSLDRFFLKQNTVKDYPDQPDLTEMTQAAIHVLSKNKNGFFLVVEAALIDKFNHPLDWERAAFDTIMLSNAVQVAKDFAAKNKDTLIIVTPDHTHGGSISGVVSDEKKGALREKVGVYADAGFPNYPKANQQGYPESIDVSKRIVFNYGNFPDHYETLKPKLTGTFVPAVIDKETKKFVANPIYKEQHPEAVKVEGNTPSTNEAGVHTADDGVLTAMGPGSDFYRGFIDNTEVFKGMVQALGLGSKK</sequence>
<keyword evidence="4" id="KW-0472">Membrane</keyword>
<dbReference type="Proteomes" id="UP000192708">
    <property type="component" value="Unassembled WGS sequence"/>
</dbReference>
<dbReference type="InterPro" id="IPR001952">
    <property type="entry name" value="Alkaline_phosphatase"/>
</dbReference>
<keyword evidence="2" id="KW-0460">Magnesium</keyword>
<feature type="binding site" evidence="2">
    <location>
        <position position="393"/>
    </location>
    <ligand>
        <name>Zn(2+)</name>
        <dbReference type="ChEBI" id="CHEBI:29105"/>
        <label>2</label>
    </ligand>
</feature>
<feature type="active site" description="Phosphoserine intermediate" evidence="1">
    <location>
        <position position="189"/>
    </location>
</feature>
<feature type="binding site" evidence="2">
    <location>
        <position position="550"/>
    </location>
    <ligand>
        <name>Zn(2+)</name>
        <dbReference type="ChEBI" id="CHEBI:29105"/>
        <label>2</label>
    </ligand>
</feature>
<proteinExistence type="inferred from homology"/>
<dbReference type="GO" id="GO:0046872">
    <property type="term" value="F:metal ion binding"/>
    <property type="evidence" value="ECO:0007669"/>
    <property type="project" value="UniProtKB-KW"/>
</dbReference>
<comment type="cofactor">
    <cofactor evidence="2">
        <name>Mg(2+)</name>
        <dbReference type="ChEBI" id="CHEBI:18420"/>
    </cofactor>
    <text evidence="2">Binds 1 Mg(2+) ion.</text>
</comment>
<feature type="binding site" evidence="2">
    <location>
        <position position="388"/>
    </location>
    <ligand>
        <name>Mg(2+)</name>
        <dbReference type="ChEBI" id="CHEBI:18420"/>
    </ligand>
</feature>
<evidence type="ECO:0000256" key="3">
    <source>
        <dbReference type="RuleBase" id="RU003946"/>
    </source>
</evidence>
<dbReference type="Gene3D" id="3.40.720.10">
    <property type="entry name" value="Alkaline Phosphatase, subunit A"/>
    <property type="match status" value="1"/>
</dbReference>
<dbReference type="EMBL" id="FWXJ01000007">
    <property type="protein sequence ID" value="SMC55188.1"/>
    <property type="molecule type" value="Genomic_DNA"/>
</dbReference>
<protein>
    <submittedName>
        <fullName evidence="5">Alkaline phosphatase</fullName>
    </submittedName>
</protein>
<evidence type="ECO:0000256" key="2">
    <source>
        <dbReference type="PIRSR" id="PIRSR601952-2"/>
    </source>
</evidence>
<dbReference type="AlphaFoldDB" id="A0A1W2A4I1"/>
<evidence type="ECO:0000313" key="6">
    <source>
        <dbReference type="Proteomes" id="UP000192708"/>
    </source>
</evidence>
<reference evidence="5 6" key="1">
    <citation type="submission" date="2017-04" db="EMBL/GenBank/DDBJ databases">
        <authorList>
            <person name="Afonso C.L."/>
            <person name="Miller P.J."/>
            <person name="Scott M.A."/>
            <person name="Spackman E."/>
            <person name="Goraichik I."/>
            <person name="Dimitrov K.M."/>
            <person name="Suarez D.L."/>
            <person name="Swayne D.E."/>
        </authorList>
    </citation>
    <scope>NUCLEOTIDE SEQUENCE [LARGE SCALE GENOMIC DNA]</scope>
    <source>
        <strain evidence="5 6">VK13</strain>
    </source>
</reference>
<feature type="binding site" evidence="2">
    <location>
        <position position="248"/>
    </location>
    <ligand>
        <name>Mg(2+)</name>
        <dbReference type="ChEBI" id="CHEBI:18420"/>
    </ligand>
</feature>
<comment type="cofactor">
    <cofactor evidence="2">
        <name>Zn(2+)</name>
        <dbReference type="ChEBI" id="CHEBI:29105"/>
    </cofactor>
    <text evidence="2">Binds 2 Zn(2+) ions.</text>
</comment>
<dbReference type="GO" id="GO:0004035">
    <property type="term" value="F:alkaline phosphatase activity"/>
    <property type="evidence" value="ECO:0007669"/>
    <property type="project" value="TreeGrafter"/>
</dbReference>
<dbReference type="Pfam" id="PF00245">
    <property type="entry name" value="Alk_phosphatase"/>
    <property type="match status" value="1"/>
</dbReference>
<dbReference type="STRING" id="1938817.SAMN06296008_10773"/>
<dbReference type="PANTHER" id="PTHR11596">
    <property type="entry name" value="ALKALINE PHOSPHATASE"/>
    <property type="match status" value="1"/>
</dbReference>
<dbReference type="SMART" id="SM00098">
    <property type="entry name" value="alkPPc"/>
    <property type="match status" value="1"/>
</dbReference>
<feature type="binding site" evidence="2">
    <location>
        <position position="435"/>
    </location>
    <ligand>
        <name>Zn(2+)</name>
        <dbReference type="ChEBI" id="CHEBI:29105"/>
        <label>2</label>
    </ligand>
</feature>
<dbReference type="PANTHER" id="PTHR11596:SF72">
    <property type="entry name" value="ALKALINE PHOSPHATASE"/>
    <property type="match status" value="1"/>
</dbReference>
<comment type="similarity">
    <text evidence="3">Belongs to the alkaline phosphatase family.</text>
</comment>
<keyword evidence="2" id="KW-0862">Zinc</keyword>
<keyword evidence="4" id="KW-0812">Transmembrane</keyword>
<evidence type="ECO:0000256" key="4">
    <source>
        <dbReference type="SAM" id="Phobius"/>
    </source>
</evidence>
<organism evidence="5 6">
    <name type="scientific">Polynucleobacter kasalickyi</name>
    <dbReference type="NCBI Taxonomy" id="1938817"/>
    <lineage>
        <taxon>Bacteria</taxon>
        <taxon>Pseudomonadati</taxon>
        <taxon>Pseudomonadota</taxon>
        <taxon>Betaproteobacteria</taxon>
        <taxon>Burkholderiales</taxon>
        <taxon>Burkholderiaceae</taxon>
        <taxon>Polynucleobacter</taxon>
    </lineage>
</organism>
<dbReference type="InterPro" id="IPR017850">
    <property type="entry name" value="Alkaline_phosphatase_core_sf"/>
</dbReference>
<dbReference type="PRINTS" id="PR00113">
    <property type="entry name" value="ALKPHPHTASE"/>
</dbReference>
<evidence type="ECO:0000313" key="5">
    <source>
        <dbReference type="EMBL" id="SMC55188.1"/>
    </source>
</evidence>
<keyword evidence="6" id="KW-1185">Reference proteome</keyword>
<feature type="binding site" evidence="2">
    <location>
        <position position="140"/>
    </location>
    <ligand>
        <name>Zn(2+)</name>
        <dbReference type="ChEBI" id="CHEBI:29105"/>
        <label>2</label>
    </ligand>
</feature>
<dbReference type="RefSeq" id="WP_084283591.1">
    <property type="nucleotide sequence ID" value="NZ_FWXJ01000007.1"/>
</dbReference>
<feature type="transmembrane region" description="Helical" evidence="4">
    <location>
        <begin position="12"/>
        <end position="34"/>
    </location>
</feature>
<accession>A0A1W2A4I1</accession>
<feature type="binding site" evidence="2">
    <location>
        <position position="436"/>
    </location>
    <ligand>
        <name>Zn(2+)</name>
        <dbReference type="ChEBI" id="CHEBI:29105"/>
        <label>2</label>
    </ligand>
</feature>
<name>A0A1W2A4I1_9BURK</name>
<feature type="binding site" evidence="2">
    <location>
        <position position="397"/>
    </location>
    <ligand>
        <name>Zn(2+)</name>
        <dbReference type="ChEBI" id="CHEBI:29105"/>
        <label>2</label>
    </ligand>
</feature>
<dbReference type="SUPFAM" id="SSF53649">
    <property type="entry name" value="Alkaline phosphatase-like"/>
    <property type="match status" value="1"/>
</dbReference>
<gene>
    <name evidence="5" type="ORF">SAMN06296008_10773</name>
</gene>
<keyword evidence="4" id="KW-1133">Transmembrane helix</keyword>
<dbReference type="CDD" id="cd16012">
    <property type="entry name" value="ALP"/>
    <property type="match status" value="1"/>
</dbReference>
<feature type="binding site" evidence="2">
    <location>
        <position position="140"/>
    </location>
    <ligand>
        <name>Mg(2+)</name>
        <dbReference type="ChEBI" id="CHEBI:18420"/>
    </ligand>
</feature>
<evidence type="ECO:0000256" key="1">
    <source>
        <dbReference type="PIRSR" id="PIRSR601952-1"/>
    </source>
</evidence>
<keyword evidence="2" id="KW-0479">Metal-binding</keyword>